<dbReference type="Proteomes" id="UP001175271">
    <property type="component" value="Unassembled WGS sequence"/>
</dbReference>
<evidence type="ECO:0000256" key="6">
    <source>
        <dbReference type="ARBA" id="ARBA00023242"/>
    </source>
</evidence>
<evidence type="ECO:0000313" key="9">
    <source>
        <dbReference type="EMBL" id="KAK0422686.1"/>
    </source>
</evidence>
<dbReference type="SUPFAM" id="SSF50978">
    <property type="entry name" value="WD40 repeat-like"/>
    <property type="match status" value="1"/>
</dbReference>
<dbReference type="EMBL" id="JAUCMV010000001">
    <property type="protein sequence ID" value="KAK0422696.1"/>
    <property type="molecule type" value="Genomic_DNA"/>
</dbReference>
<dbReference type="PANTHER" id="PTHR22850">
    <property type="entry name" value="WD40 REPEAT FAMILY"/>
    <property type="match status" value="1"/>
</dbReference>
<dbReference type="InterPro" id="IPR022052">
    <property type="entry name" value="Histone-bd_RBBP4-like_N"/>
</dbReference>
<comment type="similarity">
    <text evidence="2">Belongs to the WD repeat RBAP46/RBAP48/MSI1 family.</text>
</comment>
<dbReference type="Gene3D" id="2.130.10.10">
    <property type="entry name" value="YVTN repeat-like/Quinoprotein amine dehydrogenase"/>
    <property type="match status" value="1"/>
</dbReference>
<proteinExistence type="inferred from homology"/>
<protein>
    <recommendedName>
        <fullName evidence="8">Histone-binding protein RBBP4-like N-terminal domain-containing protein</fullName>
    </recommendedName>
</protein>
<keyword evidence="11" id="KW-1185">Reference proteome</keyword>
<dbReference type="Pfam" id="PF12265">
    <property type="entry name" value="CAF1C_H4-bd"/>
    <property type="match status" value="1"/>
</dbReference>
<accession>A0AA39M5T3</accession>
<dbReference type="GO" id="GO:0005634">
    <property type="term" value="C:nucleus"/>
    <property type="evidence" value="ECO:0007669"/>
    <property type="project" value="UniProtKB-SubCell"/>
</dbReference>
<dbReference type="InterPro" id="IPR001680">
    <property type="entry name" value="WD40_rpt"/>
</dbReference>
<evidence type="ECO:0000256" key="2">
    <source>
        <dbReference type="ARBA" id="ARBA00009341"/>
    </source>
</evidence>
<dbReference type="PROSITE" id="PS50082">
    <property type="entry name" value="WD_REPEATS_2"/>
    <property type="match status" value="4"/>
</dbReference>
<organism evidence="9 11">
    <name type="scientific">Steinernema hermaphroditum</name>
    <dbReference type="NCBI Taxonomy" id="289476"/>
    <lineage>
        <taxon>Eukaryota</taxon>
        <taxon>Metazoa</taxon>
        <taxon>Ecdysozoa</taxon>
        <taxon>Nematoda</taxon>
        <taxon>Chromadorea</taxon>
        <taxon>Rhabditida</taxon>
        <taxon>Tylenchina</taxon>
        <taxon>Panagrolaimomorpha</taxon>
        <taxon>Strongyloidoidea</taxon>
        <taxon>Steinernematidae</taxon>
        <taxon>Steinernema</taxon>
    </lineage>
</organism>
<keyword evidence="5" id="KW-0156">Chromatin regulator</keyword>
<evidence type="ECO:0000256" key="4">
    <source>
        <dbReference type="ARBA" id="ARBA00022737"/>
    </source>
</evidence>
<gene>
    <name evidence="9" type="ORF">QR680_007721</name>
    <name evidence="10" type="ORF">QR680_007727</name>
</gene>
<feature type="repeat" description="WD" evidence="7">
    <location>
        <begin position="142"/>
        <end position="184"/>
    </location>
</feature>
<comment type="subcellular location">
    <subcellularLocation>
        <location evidence="1">Nucleus</location>
    </subcellularLocation>
</comment>
<feature type="repeat" description="WD" evidence="7">
    <location>
        <begin position="238"/>
        <end position="274"/>
    </location>
</feature>
<dbReference type="InterPro" id="IPR036322">
    <property type="entry name" value="WD40_repeat_dom_sf"/>
</dbReference>
<dbReference type="InterPro" id="IPR050459">
    <property type="entry name" value="WD_repeat_RBAP46/RBAP48/MSI1"/>
</dbReference>
<dbReference type="PRINTS" id="PR00320">
    <property type="entry name" value="GPROTEINBRPT"/>
</dbReference>
<evidence type="ECO:0000256" key="5">
    <source>
        <dbReference type="ARBA" id="ARBA00022853"/>
    </source>
</evidence>
<evidence type="ECO:0000256" key="1">
    <source>
        <dbReference type="ARBA" id="ARBA00004123"/>
    </source>
</evidence>
<keyword evidence="3 7" id="KW-0853">WD repeat</keyword>
<evidence type="ECO:0000313" key="10">
    <source>
        <dbReference type="EMBL" id="KAK0422696.1"/>
    </source>
</evidence>
<feature type="repeat" description="WD" evidence="7">
    <location>
        <begin position="192"/>
        <end position="234"/>
    </location>
</feature>
<keyword evidence="4" id="KW-0677">Repeat</keyword>
<evidence type="ECO:0000256" key="3">
    <source>
        <dbReference type="ARBA" id="ARBA00022574"/>
    </source>
</evidence>
<name>A0AA39M5T3_9BILA</name>
<dbReference type="AlphaFoldDB" id="A0AA39M5T3"/>
<dbReference type="GO" id="GO:0006325">
    <property type="term" value="P:chromatin organization"/>
    <property type="evidence" value="ECO:0007669"/>
    <property type="project" value="UniProtKB-KW"/>
</dbReference>
<dbReference type="InterPro" id="IPR020472">
    <property type="entry name" value="WD40_PAC1"/>
</dbReference>
<keyword evidence="6" id="KW-0539">Nucleus</keyword>
<dbReference type="InterPro" id="IPR015943">
    <property type="entry name" value="WD40/YVTN_repeat-like_dom_sf"/>
</dbReference>
<dbReference type="EMBL" id="JAUCMV010000001">
    <property type="protein sequence ID" value="KAK0422686.1"/>
    <property type="molecule type" value="Genomic_DNA"/>
</dbReference>
<feature type="repeat" description="WD" evidence="7">
    <location>
        <begin position="282"/>
        <end position="316"/>
    </location>
</feature>
<dbReference type="SMART" id="SM00320">
    <property type="entry name" value="WD40"/>
    <property type="match status" value="6"/>
</dbReference>
<dbReference type="Pfam" id="PF00400">
    <property type="entry name" value="WD40"/>
    <property type="match status" value="5"/>
</dbReference>
<evidence type="ECO:0000313" key="11">
    <source>
        <dbReference type="Proteomes" id="UP001175271"/>
    </source>
</evidence>
<dbReference type="PROSITE" id="PS00678">
    <property type="entry name" value="WD_REPEATS_1"/>
    <property type="match status" value="3"/>
</dbReference>
<comment type="caution">
    <text evidence="9">The sequence shown here is derived from an EMBL/GenBank/DDBJ whole genome shotgun (WGS) entry which is preliminary data.</text>
</comment>
<sequence>MADDNENARIEEDYKIWKKNTPFLGEGADYVIHRLLLGTHTKDEQNHLIIAKISLPNDEVQFEAPKFDEEKNNEFGGFGSVAAKVEIEIKINHDGEVHRARYMPQIPTMLATKSPNSDVFLFDYTKHRSNAEPGSFSPQLRLRGHSKEGYGLSWNPNKSGHLLSASDDMTVCLWDVQAATAESNMLDAKTVFGGHEAIVEDVAWHMLHNAVFGSVGDDRKLMIWDERNDSNTKPVHVVDAHSAEVNCLSFNPFTEFILATGSSDKTVALWDLRNLKMKLHSFESHTDEVFQVQWSPHNETILASSGSDRRLHVWDLTKIGEEQSAEDAADGPPELLFVHGGHTSKISDFSWNPNEPWVVCSVDESNVVQVWQMADNIYNGEDDKAASSTMNSCHPLIVVLFDVVHRLSTSLESVSLRVVLLEREAITEKKRRQKERQISMDCFEAMLARVERLEEKLRRCEDAWLPGEKEEVELPSLSESEEVVVEDVADSHPAVPKAADDEIVDKQNESVREKPALLKKRRDEPRTYVEGVPPLTRCEKPYRRKDRGSLCPFTLVSSCNADSVATSTAAPPRRQFIEETADALCDFMDDEHHVAYDMFAEELLFAILHDPNRCRLYVDLFLAVNEKMSNGNLLLGALLKMISRNRCDKATLIVNRINRVSCTRTKAILEELKTEYKKVIKQTVANSVILFEELRQNYRSREQSWASDHRTPRAGT</sequence>
<dbReference type="InterPro" id="IPR019775">
    <property type="entry name" value="WD40_repeat_CS"/>
</dbReference>
<feature type="domain" description="Histone-binding protein RBBP4-like N-terminal" evidence="8">
    <location>
        <begin position="28"/>
        <end position="57"/>
    </location>
</feature>
<reference evidence="9" key="1">
    <citation type="submission" date="2023-06" db="EMBL/GenBank/DDBJ databases">
        <title>Genomic analysis of the entomopathogenic nematode Steinernema hermaphroditum.</title>
        <authorList>
            <person name="Schwarz E.M."/>
            <person name="Heppert J.K."/>
            <person name="Baniya A."/>
            <person name="Schwartz H.T."/>
            <person name="Tan C.-H."/>
            <person name="Antoshechkin I."/>
            <person name="Sternberg P.W."/>
            <person name="Goodrich-Blair H."/>
            <person name="Dillman A.R."/>
        </authorList>
    </citation>
    <scope>NUCLEOTIDE SEQUENCE</scope>
    <source>
        <strain evidence="9">PS9179</strain>
        <tissue evidence="9">Whole animal</tissue>
    </source>
</reference>
<evidence type="ECO:0000259" key="8">
    <source>
        <dbReference type="Pfam" id="PF12265"/>
    </source>
</evidence>
<dbReference type="PROSITE" id="PS50294">
    <property type="entry name" value="WD_REPEATS_REGION"/>
    <property type="match status" value="3"/>
</dbReference>
<evidence type="ECO:0000256" key="7">
    <source>
        <dbReference type="PROSITE-ProRule" id="PRU00221"/>
    </source>
</evidence>